<comment type="catalytic activity">
    <reaction evidence="1">
        <text>ATP + protein L-histidine = ADP + protein N-phospho-L-histidine.</text>
        <dbReference type="EC" id="2.7.13.3"/>
    </reaction>
</comment>
<evidence type="ECO:0000256" key="2">
    <source>
        <dbReference type="ARBA" id="ARBA00012438"/>
    </source>
</evidence>
<dbReference type="InterPro" id="IPR011123">
    <property type="entry name" value="Y_Y_Y"/>
</dbReference>
<dbReference type="GO" id="GO:0005524">
    <property type="term" value="F:ATP binding"/>
    <property type="evidence" value="ECO:0007669"/>
    <property type="project" value="UniProtKB-KW"/>
</dbReference>
<feature type="transmembrane region" description="Helical" evidence="5">
    <location>
        <begin position="110"/>
        <end position="130"/>
    </location>
</feature>
<evidence type="ECO:0000256" key="1">
    <source>
        <dbReference type="ARBA" id="ARBA00000085"/>
    </source>
</evidence>
<dbReference type="SUPFAM" id="SSF55874">
    <property type="entry name" value="ATPase domain of HSP90 chaperone/DNA topoisomerase II/histidine kinase"/>
    <property type="match status" value="1"/>
</dbReference>
<dbReference type="SMART" id="SM00065">
    <property type="entry name" value="GAF"/>
    <property type="match status" value="1"/>
</dbReference>
<evidence type="ECO:0000313" key="8">
    <source>
        <dbReference type="Proteomes" id="UP001595665"/>
    </source>
</evidence>
<dbReference type="InterPro" id="IPR003961">
    <property type="entry name" value="FN3_dom"/>
</dbReference>
<dbReference type="Gene3D" id="1.10.287.130">
    <property type="match status" value="1"/>
</dbReference>
<dbReference type="SUPFAM" id="SSF47384">
    <property type="entry name" value="Homodimeric domain of signal transducing histidine kinase"/>
    <property type="match status" value="1"/>
</dbReference>
<dbReference type="InterPro" id="IPR036890">
    <property type="entry name" value="HATPase_C_sf"/>
</dbReference>
<dbReference type="Pfam" id="PF07495">
    <property type="entry name" value="Y_Y_Y"/>
    <property type="match status" value="1"/>
</dbReference>
<dbReference type="Gene3D" id="3.30.565.10">
    <property type="entry name" value="Histidine kinase-like ATPase, C-terminal domain"/>
    <property type="match status" value="1"/>
</dbReference>
<dbReference type="SMART" id="SM00387">
    <property type="entry name" value="HATPase_c"/>
    <property type="match status" value="1"/>
</dbReference>
<dbReference type="Gene3D" id="3.30.450.40">
    <property type="match status" value="1"/>
</dbReference>
<dbReference type="InterPro" id="IPR003018">
    <property type="entry name" value="GAF"/>
</dbReference>
<dbReference type="InterPro" id="IPR013783">
    <property type="entry name" value="Ig-like_fold"/>
</dbReference>
<dbReference type="InterPro" id="IPR004358">
    <property type="entry name" value="Sig_transdc_His_kin-like_C"/>
</dbReference>
<dbReference type="RefSeq" id="WP_379733610.1">
    <property type="nucleotide sequence ID" value="NZ_JBHRVV010000001.1"/>
</dbReference>
<dbReference type="EMBL" id="JBHRVV010000001">
    <property type="protein sequence ID" value="MFC3457358.1"/>
    <property type="molecule type" value="Genomic_DNA"/>
</dbReference>
<feature type="domain" description="Histidine kinase" evidence="6">
    <location>
        <begin position="378"/>
        <end position="609"/>
    </location>
</feature>
<comment type="caution">
    <text evidence="7">The sequence shown here is derived from an EMBL/GenBank/DDBJ whole genome shotgun (WGS) entry which is preliminary data.</text>
</comment>
<dbReference type="InterPro" id="IPR003661">
    <property type="entry name" value="HisK_dim/P_dom"/>
</dbReference>
<dbReference type="PROSITE" id="PS50109">
    <property type="entry name" value="HIS_KIN"/>
    <property type="match status" value="1"/>
</dbReference>
<keyword evidence="5" id="KW-0472">Membrane</keyword>
<dbReference type="CDD" id="cd00082">
    <property type="entry name" value="HisKA"/>
    <property type="match status" value="1"/>
</dbReference>
<keyword evidence="7" id="KW-0067">ATP-binding</keyword>
<dbReference type="PRINTS" id="PR00344">
    <property type="entry name" value="BCTRLSENSOR"/>
</dbReference>
<keyword evidence="5" id="KW-0812">Transmembrane</keyword>
<proteinExistence type="predicted"/>
<evidence type="ECO:0000256" key="4">
    <source>
        <dbReference type="SAM" id="Coils"/>
    </source>
</evidence>
<dbReference type="CDD" id="cd00063">
    <property type="entry name" value="FN3"/>
    <property type="match status" value="1"/>
</dbReference>
<dbReference type="Pfam" id="PF13185">
    <property type="entry name" value="GAF_2"/>
    <property type="match status" value="1"/>
</dbReference>
<keyword evidence="7" id="KW-0547">Nucleotide-binding</keyword>
<protein>
    <recommendedName>
        <fullName evidence="2">histidine kinase</fullName>
        <ecNumber evidence="2">2.7.13.3</ecNumber>
    </recommendedName>
</protein>
<gene>
    <name evidence="7" type="ORF">ACFOPH_03760</name>
</gene>
<dbReference type="Proteomes" id="UP001595665">
    <property type="component" value="Unassembled WGS sequence"/>
</dbReference>
<accession>A0ABV7PDX2</accession>
<keyword evidence="8" id="KW-1185">Reference proteome</keyword>
<dbReference type="InterPro" id="IPR029016">
    <property type="entry name" value="GAF-like_dom_sf"/>
</dbReference>
<dbReference type="Pfam" id="PF02518">
    <property type="entry name" value="HATPase_c"/>
    <property type="match status" value="1"/>
</dbReference>
<dbReference type="InterPro" id="IPR005467">
    <property type="entry name" value="His_kinase_dom"/>
</dbReference>
<keyword evidence="4" id="KW-0175">Coiled coil</keyword>
<dbReference type="Gene3D" id="2.60.40.10">
    <property type="entry name" value="Immunoglobulins"/>
    <property type="match status" value="1"/>
</dbReference>
<dbReference type="InterPro" id="IPR036097">
    <property type="entry name" value="HisK_dim/P_sf"/>
</dbReference>
<keyword evidence="5" id="KW-1133">Transmembrane helix</keyword>
<evidence type="ECO:0000313" key="7">
    <source>
        <dbReference type="EMBL" id="MFC3457358.1"/>
    </source>
</evidence>
<organism evidence="7 8">
    <name type="scientific">Massilia haematophila</name>
    <dbReference type="NCBI Taxonomy" id="457923"/>
    <lineage>
        <taxon>Bacteria</taxon>
        <taxon>Pseudomonadati</taxon>
        <taxon>Pseudomonadota</taxon>
        <taxon>Betaproteobacteria</taxon>
        <taxon>Burkholderiales</taxon>
        <taxon>Oxalobacteraceae</taxon>
        <taxon>Telluria group</taxon>
        <taxon>Massilia</taxon>
    </lineage>
</organism>
<evidence type="ECO:0000259" key="6">
    <source>
        <dbReference type="PROSITE" id="PS50109"/>
    </source>
</evidence>
<dbReference type="SUPFAM" id="SSF55781">
    <property type="entry name" value="GAF domain-like"/>
    <property type="match status" value="1"/>
</dbReference>
<name>A0ABV7PDX2_9BURK</name>
<evidence type="ECO:0000256" key="5">
    <source>
        <dbReference type="SAM" id="Phobius"/>
    </source>
</evidence>
<keyword evidence="3" id="KW-0597">Phosphoprotein</keyword>
<evidence type="ECO:0000256" key="3">
    <source>
        <dbReference type="ARBA" id="ARBA00022553"/>
    </source>
</evidence>
<dbReference type="EC" id="2.7.13.3" evidence="2"/>
<dbReference type="PANTHER" id="PTHR43547">
    <property type="entry name" value="TWO-COMPONENT HISTIDINE KINASE"/>
    <property type="match status" value="1"/>
</dbReference>
<sequence>MRITNFLVYNKPRPLPQAGALTLSHRDAVISLEFAALHYADPGSNRYAYRLDGFDEDWVETDAGKRFASYTNLDPGSYVFRVRASNKDGLWGEAPATLSITILPPWWKTWWFRLLALALAGAAAFGVYWLRVRALVQQKELLEREVNTRTAELLLQKDAAERRKREAEQQQEAADQARRNIALLSDIGRRLTANLDMDAIMDTLHEHVQVLMEAQVFGVAVARAGDDALDIPYAVVDGKRCAPDRRAWRDPHSLAAWCVEHGREVFINDLATEAVRYLPASTPAQVAATVLPGAADGRTPRALLYVPVLAGKRVLGALAVQSYTRGAYQRVHLDMLRTLAAYVGVALDNAQAYRQLKDVQTQLAAQEKLAGLGSLVAGVAHELNTPIGNSLLMASTLHEKTLALDHAFEAAALRRSELAGYIGASREALALIQRSLHQAAELVNSFRQVSVDQGSAQRRRFDLARACQEIAATMMNKVRLAGHSLEVEVPEGIAMDSYPGPFGQVLINFVNNALLHAFEAPGGHMRLSAHQVGAGWVQLRFADDGGGIAPEHLARVFDPFFTTRMGQGGTGLGLSIAHTIATSLLGGAIRIDSAPGAGTVFILDLPLVAAEARTNGLSNDERKLHA</sequence>
<reference evidence="8" key="1">
    <citation type="journal article" date="2019" name="Int. J. Syst. Evol. Microbiol.">
        <title>The Global Catalogue of Microorganisms (GCM) 10K type strain sequencing project: providing services to taxonomists for standard genome sequencing and annotation.</title>
        <authorList>
            <consortium name="The Broad Institute Genomics Platform"/>
            <consortium name="The Broad Institute Genome Sequencing Center for Infectious Disease"/>
            <person name="Wu L."/>
            <person name="Ma J."/>
        </authorList>
    </citation>
    <scope>NUCLEOTIDE SEQUENCE [LARGE SCALE GENOMIC DNA]</scope>
    <source>
        <strain evidence="8">CCM 7480</strain>
    </source>
</reference>
<dbReference type="InterPro" id="IPR003594">
    <property type="entry name" value="HATPase_dom"/>
</dbReference>
<dbReference type="PANTHER" id="PTHR43547:SF2">
    <property type="entry name" value="HYBRID SIGNAL TRANSDUCTION HISTIDINE KINASE C"/>
    <property type="match status" value="1"/>
</dbReference>
<feature type="coiled-coil region" evidence="4">
    <location>
        <begin position="150"/>
        <end position="187"/>
    </location>
</feature>